<accession>A0A061SNK1</accession>
<gene>
    <name evidence="4" type="primary">TRXA</name>
    <name evidence="4" type="ORF">TSPGSL018_916</name>
</gene>
<organism evidence="4">
    <name type="scientific">Tetraselmis sp. GSL018</name>
    <dbReference type="NCBI Taxonomy" id="582737"/>
    <lineage>
        <taxon>Eukaryota</taxon>
        <taxon>Viridiplantae</taxon>
        <taxon>Chlorophyta</taxon>
        <taxon>core chlorophytes</taxon>
        <taxon>Chlorodendrophyceae</taxon>
        <taxon>Chlorodendrales</taxon>
        <taxon>Chlorodendraceae</taxon>
        <taxon>Tetraselmis</taxon>
    </lineage>
</organism>
<keyword evidence="2" id="KW-0175">Coiled coil</keyword>
<dbReference type="InterPro" id="IPR036249">
    <property type="entry name" value="Thioredoxin-like_sf"/>
</dbReference>
<proteinExistence type="predicted"/>
<dbReference type="EMBL" id="GBEZ01000422">
    <property type="protein sequence ID" value="JAC84465.1"/>
    <property type="molecule type" value="Transcribed_RNA"/>
</dbReference>
<dbReference type="CDD" id="cd02947">
    <property type="entry name" value="TRX_family"/>
    <property type="match status" value="1"/>
</dbReference>
<feature type="domain" description="Thioredoxin" evidence="3">
    <location>
        <begin position="65"/>
        <end position="198"/>
    </location>
</feature>
<dbReference type="Pfam" id="PF00085">
    <property type="entry name" value="Thioredoxin"/>
    <property type="match status" value="1"/>
</dbReference>
<dbReference type="PROSITE" id="PS51352">
    <property type="entry name" value="THIOREDOXIN_2"/>
    <property type="match status" value="1"/>
</dbReference>
<sequence length="198" mass="22636">MIAARATGSITGVRYASRQRVTSSVCSRDPRFTLTNSTGHQRKLILSPRSDVKVSASRDEQLRELEEQKKNLQVMLTTKEEELHKDDPVEEQDTQLLELTKDDFHEFINSSKNLVVVDFFTDWCGPCKMIYPKLVELNDSYPDVAIVKFNCNKYNKELGKELGIRVAPTFHLYKEGSKVAEMTGAKVDKLTELIETYK</sequence>
<evidence type="ECO:0000256" key="1">
    <source>
        <dbReference type="ARBA" id="ARBA00023157"/>
    </source>
</evidence>
<dbReference type="InterPro" id="IPR013766">
    <property type="entry name" value="Thioredoxin_domain"/>
</dbReference>
<dbReference type="InterPro" id="IPR017937">
    <property type="entry name" value="Thioredoxin_CS"/>
</dbReference>
<dbReference type="Gene3D" id="3.40.30.10">
    <property type="entry name" value="Glutaredoxin"/>
    <property type="match status" value="1"/>
</dbReference>
<keyword evidence="1" id="KW-1015">Disulfide bond</keyword>
<feature type="coiled-coil region" evidence="2">
    <location>
        <begin position="55"/>
        <end position="82"/>
    </location>
</feature>
<dbReference type="PROSITE" id="PS00194">
    <property type="entry name" value="THIOREDOXIN_1"/>
    <property type="match status" value="1"/>
</dbReference>
<protein>
    <submittedName>
        <fullName evidence="4">Thioredoxin 1</fullName>
    </submittedName>
</protein>
<dbReference type="PRINTS" id="PR00421">
    <property type="entry name" value="THIOREDOXIN"/>
</dbReference>
<dbReference type="AlphaFoldDB" id="A0A061SNK1"/>
<dbReference type="SUPFAM" id="SSF52833">
    <property type="entry name" value="Thioredoxin-like"/>
    <property type="match status" value="1"/>
</dbReference>
<evidence type="ECO:0000259" key="3">
    <source>
        <dbReference type="PROSITE" id="PS51352"/>
    </source>
</evidence>
<evidence type="ECO:0000256" key="2">
    <source>
        <dbReference type="SAM" id="Coils"/>
    </source>
</evidence>
<dbReference type="PANTHER" id="PTHR46115">
    <property type="entry name" value="THIOREDOXIN-LIKE PROTEIN 1"/>
    <property type="match status" value="1"/>
</dbReference>
<name>A0A061SNK1_9CHLO</name>
<evidence type="ECO:0000313" key="4">
    <source>
        <dbReference type="EMBL" id="JAC84465.1"/>
    </source>
</evidence>
<reference evidence="4" key="1">
    <citation type="submission" date="2014-05" db="EMBL/GenBank/DDBJ databases">
        <title>The transcriptome of the halophilic microalga Tetraselmis sp. GSL018 isolated from the Great Salt Lake, Utah.</title>
        <authorList>
            <person name="Jinkerson R.E."/>
            <person name="D'Adamo S."/>
            <person name="Posewitz M.C."/>
        </authorList>
    </citation>
    <scope>NUCLEOTIDE SEQUENCE</scope>
    <source>
        <strain evidence="4">GSL018</strain>
    </source>
</reference>